<organism evidence="6 7">
    <name type="scientific">Amantichitinum ursilacus</name>
    <dbReference type="NCBI Taxonomy" id="857265"/>
    <lineage>
        <taxon>Bacteria</taxon>
        <taxon>Pseudomonadati</taxon>
        <taxon>Pseudomonadota</taxon>
        <taxon>Betaproteobacteria</taxon>
        <taxon>Neisseriales</taxon>
        <taxon>Chitinibacteraceae</taxon>
        <taxon>Amantichitinum</taxon>
    </lineage>
</organism>
<evidence type="ECO:0000256" key="3">
    <source>
        <dbReference type="ARBA" id="ARBA00022741"/>
    </source>
</evidence>
<keyword evidence="2" id="KW-1003">Cell membrane</keyword>
<gene>
    <name evidence="6" type="primary">lolD_2</name>
    <name evidence="6" type="ORF">WG78_15990</name>
</gene>
<dbReference type="PANTHER" id="PTHR24220:SF86">
    <property type="entry name" value="ABC TRANSPORTER ABCH.1"/>
    <property type="match status" value="1"/>
</dbReference>
<dbReference type="PROSITE" id="PS50893">
    <property type="entry name" value="ABC_TRANSPORTER_2"/>
    <property type="match status" value="1"/>
</dbReference>
<reference evidence="6 7" key="1">
    <citation type="submission" date="2015-07" db="EMBL/GenBank/DDBJ databases">
        <title>Draft genome sequence of the Amantichitinum ursilacus IGB-41, a new chitin-degrading bacterium.</title>
        <authorList>
            <person name="Kirstahler P."/>
            <person name="Guenther M."/>
            <person name="Grumaz C."/>
            <person name="Rupp S."/>
            <person name="Zibek S."/>
            <person name="Sohn K."/>
        </authorList>
    </citation>
    <scope>NUCLEOTIDE SEQUENCE [LARGE SCALE GENOMIC DNA]</scope>
    <source>
        <strain evidence="6 7">IGB-41</strain>
    </source>
</reference>
<dbReference type="PANTHER" id="PTHR24220">
    <property type="entry name" value="IMPORT ATP-BINDING PROTEIN"/>
    <property type="match status" value="1"/>
</dbReference>
<keyword evidence="6" id="KW-0449">Lipoprotein</keyword>
<dbReference type="GO" id="GO:0005886">
    <property type="term" value="C:plasma membrane"/>
    <property type="evidence" value="ECO:0007669"/>
    <property type="project" value="TreeGrafter"/>
</dbReference>
<dbReference type="GO" id="GO:0022857">
    <property type="term" value="F:transmembrane transporter activity"/>
    <property type="evidence" value="ECO:0007669"/>
    <property type="project" value="TreeGrafter"/>
</dbReference>
<comment type="caution">
    <text evidence="6">The sequence shown here is derived from an EMBL/GenBank/DDBJ whole genome shotgun (WGS) entry which is preliminary data.</text>
</comment>
<dbReference type="InterPro" id="IPR017871">
    <property type="entry name" value="ABC_transporter-like_CS"/>
</dbReference>
<evidence type="ECO:0000256" key="1">
    <source>
        <dbReference type="ARBA" id="ARBA00022448"/>
    </source>
</evidence>
<dbReference type="SUPFAM" id="SSF52540">
    <property type="entry name" value="P-loop containing nucleoside triphosphate hydrolases"/>
    <property type="match status" value="1"/>
</dbReference>
<evidence type="ECO:0000259" key="5">
    <source>
        <dbReference type="PROSITE" id="PS50893"/>
    </source>
</evidence>
<dbReference type="InterPro" id="IPR015854">
    <property type="entry name" value="ABC_transpr_LolD-like"/>
</dbReference>
<dbReference type="PROSITE" id="PS00211">
    <property type="entry name" value="ABC_TRANSPORTER_1"/>
    <property type="match status" value="1"/>
</dbReference>
<proteinExistence type="predicted"/>
<dbReference type="InterPro" id="IPR017911">
    <property type="entry name" value="MacB-like_ATP-bd"/>
</dbReference>
<dbReference type="STRING" id="857265.WG78_15990"/>
<dbReference type="Proteomes" id="UP000037939">
    <property type="component" value="Unassembled WGS sequence"/>
</dbReference>
<dbReference type="CDD" id="cd03255">
    <property type="entry name" value="ABC_MJ0796_LolCDE_FtsE"/>
    <property type="match status" value="1"/>
</dbReference>
<dbReference type="Pfam" id="PF00005">
    <property type="entry name" value="ABC_tran"/>
    <property type="match status" value="1"/>
</dbReference>
<accession>A0A0N0XIM8</accession>
<keyword evidence="7" id="KW-1185">Reference proteome</keyword>
<evidence type="ECO:0000256" key="2">
    <source>
        <dbReference type="ARBA" id="ARBA00022475"/>
    </source>
</evidence>
<dbReference type="GO" id="GO:0016887">
    <property type="term" value="F:ATP hydrolysis activity"/>
    <property type="evidence" value="ECO:0007669"/>
    <property type="project" value="InterPro"/>
</dbReference>
<dbReference type="InterPro" id="IPR027417">
    <property type="entry name" value="P-loop_NTPase"/>
</dbReference>
<evidence type="ECO:0000313" key="7">
    <source>
        <dbReference type="Proteomes" id="UP000037939"/>
    </source>
</evidence>
<name>A0A0N0XIM8_9NEIS</name>
<keyword evidence="1" id="KW-0813">Transport</keyword>
<keyword evidence="4 6" id="KW-0067">ATP-binding</keyword>
<dbReference type="GO" id="GO:0005524">
    <property type="term" value="F:ATP binding"/>
    <property type="evidence" value="ECO:0007669"/>
    <property type="project" value="UniProtKB-KW"/>
</dbReference>
<dbReference type="SMART" id="SM00382">
    <property type="entry name" value="AAA"/>
    <property type="match status" value="1"/>
</dbReference>
<sequence length="240" mass="25555">MNDTRTDFSEGMLVAKGLGKRVDAAGQSIDILHDISFSLAAGASLAIVGASGSGKSTLLSLLAGLDQPSQGDVLLAGQALGALDEDGRARVRGQYAGFVFQSFQLLPELSALENVMLPLELFGGKTSQAQLREKAQHWLQRVGLGSRMQHTPRTLSGGEQQRVALARAFATGPRILFADEPTGSLDSHTGQLVADLLFELNRETETTLVLVTHDETLAARCGQRLRIDAGRMTQWTGATA</sequence>
<dbReference type="EC" id="3.6.3.-" evidence="6"/>
<dbReference type="Gene3D" id="3.40.50.300">
    <property type="entry name" value="P-loop containing nucleotide triphosphate hydrolases"/>
    <property type="match status" value="1"/>
</dbReference>
<evidence type="ECO:0000313" key="6">
    <source>
        <dbReference type="EMBL" id="KPC50812.1"/>
    </source>
</evidence>
<keyword evidence="3" id="KW-0547">Nucleotide-binding</keyword>
<protein>
    <submittedName>
        <fullName evidence="6">Lipoprotein-releasing system ATP-binding protein LolD</fullName>
        <ecNumber evidence="6">3.6.3.-</ecNumber>
    </submittedName>
</protein>
<dbReference type="AlphaFoldDB" id="A0A0N0XIM8"/>
<keyword evidence="2" id="KW-0472">Membrane</keyword>
<dbReference type="InterPro" id="IPR003593">
    <property type="entry name" value="AAA+_ATPase"/>
</dbReference>
<evidence type="ECO:0000256" key="4">
    <source>
        <dbReference type="ARBA" id="ARBA00022840"/>
    </source>
</evidence>
<keyword evidence="6" id="KW-0378">Hydrolase</keyword>
<feature type="domain" description="ABC transporter" evidence="5">
    <location>
        <begin position="13"/>
        <end position="240"/>
    </location>
</feature>
<dbReference type="EMBL" id="LAQT01000026">
    <property type="protein sequence ID" value="KPC50812.1"/>
    <property type="molecule type" value="Genomic_DNA"/>
</dbReference>
<dbReference type="InterPro" id="IPR003439">
    <property type="entry name" value="ABC_transporter-like_ATP-bd"/>
</dbReference>